<dbReference type="SUPFAM" id="SSF81606">
    <property type="entry name" value="PP2C-like"/>
    <property type="match status" value="1"/>
</dbReference>
<evidence type="ECO:0000313" key="3">
    <source>
        <dbReference type="Proteomes" id="UP001567538"/>
    </source>
</evidence>
<keyword evidence="3" id="KW-1185">Reference proteome</keyword>
<accession>A0ABD1GEL1</accession>
<proteinExistence type="predicted"/>
<dbReference type="Proteomes" id="UP001567538">
    <property type="component" value="Unassembled WGS sequence"/>
</dbReference>
<dbReference type="Gene3D" id="3.60.40.10">
    <property type="entry name" value="PPM-type phosphatase domain"/>
    <property type="match status" value="1"/>
</dbReference>
<dbReference type="AlphaFoldDB" id="A0ABD1GEL1"/>
<dbReference type="EMBL" id="JBEAFC010000009">
    <property type="protein sequence ID" value="KAL1542556.1"/>
    <property type="molecule type" value="Genomic_DNA"/>
</dbReference>
<dbReference type="Pfam" id="PF00481">
    <property type="entry name" value="PP2C"/>
    <property type="match status" value="1"/>
</dbReference>
<dbReference type="SMART" id="SM00332">
    <property type="entry name" value="PP2Cc"/>
    <property type="match status" value="1"/>
</dbReference>
<gene>
    <name evidence="2" type="ORF">AAHA92_26635</name>
</gene>
<organism evidence="2 3">
    <name type="scientific">Salvia divinorum</name>
    <name type="common">Maria pastora</name>
    <name type="synonym">Diviner's sage</name>
    <dbReference type="NCBI Taxonomy" id="28513"/>
    <lineage>
        <taxon>Eukaryota</taxon>
        <taxon>Viridiplantae</taxon>
        <taxon>Streptophyta</taxon>
        <taxon>Embryophyta</taxon>
        <taxon>Tracheophyta</taxon>
        <taxon>Spermatophyta</taxon>
        <taxon>Magnoliopsida</taxon>
        <taxon>eudicotyledons</taxon>
        <taxon>Gunneridae</taxon>
        <taxon>Pentapetalae</taxon>
        <taxon>asterids</taxon>
        <taxon>lamiids</taxon>
        <taxon>Lamiales</taxon>
        <taxon>Lamiaceae</taxon>
        <taxon>Nepetoideae</taxon>
        <taxon>Mentheae</taxon>
        <taxon>Salviinae</taxon>
        <taxon>Salvia</taxon>
        <taxon>Salvia subgen. Calosphace</taxon>
    </lineage>
</organism>
<protein>
    <recommendedName>
        <fullName evidence="1">PPM-type phosphatase domain-containing protein</fullName>
    </recommendedName>
</protein>
<dbReference type="InterPro" id="IPR015655">
    <property type="entry name" value="PP2C"/>
</dbReference>
<evidence type="ECO:0000259" key="1">
    <source>
        <dbReference type="PROSITE" id="PS51746"/>
    </source>
</evidence>
<dbReference type="CDD" id="cd00143">
    <property type="entry name" value="PP2Cc"/>
    <property type="match status" value="1"/>
</dbReference>
<name>A0ABD1GEL1_SALDI</name>
<dbReference type="InterPro" id="IPR001932">
    <property type="entry name" value="PPM-type_phosphatase-like_dom"/>
</dbReference>
<dbReference type="PROSITE" id="PS51746">
    <property type="entry name" value="PPM_2"/>
    <property type="match status" value="1"/>
</dbReference>
<comment type="caution">
    <text evidence="2">The sequence shown here is derived from an EMBL/GenBank/DDBJ whole genome shotgun (WGS) entry which is preliminary data.</text>
</comment>
<evidence type="ECO:0000313" key="2">
    <source>
        <dbReference type="EMBL" id="KAL1542556.1"/>
    </source>
</evidence>
<sequence>MGACFSCESRRNMVAKKCESPFEYSKVDVLHKICDRKFLNGSSDSPVVAKKCSTPFEYSKEDKLHRNRNRRFLNGSSEIASLFSLKGDKGVNQDAMIVWENFGSRADTTFCGVFDGHGRYGHLVAKRVRNFLPMKLSEHWEDSMKSGSNSEIFHSVKETFLDAFKVMDEELRIDPYFDCVCSGSTAVALVKQGQDLIIGYIGDSRAVLGKRDANDACIPVQLTVDLKPDLPAEKKRIRKCKGRILSLRDEPGVARVWLPHVNTPGLTMARVFGDFCLKDFGVISVPEITHRRITDEDEFVVLATDGVWAVLSNEDVVNIVGTCPTRSYAARAVVDAAVIEWRDMHPTSKVDDCAVVCLFLKSDESTNSTAPETYEATNYPYPYKLNRSGTTTTGSGASEEG</sequence>
<reference evidence="2 3" key="1">
    <citation type="submission" date="2024-06" db="EMBL/GenBank/DDBJ databases">
        <title>A chromosome level genome sequence of Diviner's sage (Salvia divinorum).</title>
        <authorList>
            <person name="Ford S.A."/>
            <person name="Ro D.-K."/>
            <person name="Ness R.W."/>
            <person name="Phillips M.A."/>
        </authorList>
    </citation>
    <scope>NUCLEOTIDE SEQUENCE [LARGE SCALE GENOMIC DNA]</scope>
    <source>
        <strain evidence="2">SAF-2024a</strain>
        <tissue evidence="2">Leaf</tissue>
    </source>
</reference>
<dbReference type="InterPro" id="IPR036457">
    <property type="entry name" value="PPM-type-like_dom_sf"/>
</dbReference>
<feature type="domain" description="PPM-type phosphatase" evidence="1">
    <location>
        <begin position="79"/>
        <end position="360"/>
    </location>
</feature>
<dbReference type="PANTHER" id="PTHR47992">
    <property type="entry name" value="PROTEIN PHOSPHATASE"/>
    <property type="match status" value="1"/>
</dbReference>